<feature type="binding site" evidence="12">
    <location>
        <position position="278"/>
    </location>
    <ligand>
        <name>Mg(2+)</name>
        <dbReference type="ChEBI" id="CHEBI:18420"/>
    </ligand>
</feature>
<evidence type="ECO:0000256" key="6">
    <source>
        <dbReference type="ARBA" id="ARBA00023152"/>
    </source>
</evidence>
<evidence type="ECO:0000256" key="8">
    <source>
        <dbReference type="ARBA" id="ARBA00031125"/>
    </source>
</evidence>
<protein>
    <recommendedName>
        <fullName evidence="4">Enolase</fullName>
        <ecNumber evidence="3">4.2.1.11</ecNumber>
    </recommendedName>
    <alternativeName>
        <fullName evidence="8">2-phospho-D-glycerate hydro-lyase</fullName>
    </alternativeName>
    <alternativeName>
        <fullName evidence="9">2-phosphoglycerate dehydratase</fullName>
    </alternativeName>
</protein>
<dbReference type="GO" id="GO:0000287">
    <property type="term" value="F:magnesium ion binding"/>
    <property type="evidence" value="ECO:0007669"/>
    <property type="project" value="InterPro"/>
</dbReference>
<feature type="binding site" evidence="12">
    <location>
        <position position="230"/>
    </location>
    <ligand>
        <name>Mg(2+)</name>
        <dbReference type="ChEBI" id="CHEBI:18420"/>
    </ligand>
</feature>
<dbReference type="InterPro" id="IPR020809">
    <property type="entry name" value="Enolase_CS"/>
</dbReference>
<evidence type="ECO:0000256" key="7">
    <source>
        <dbReference type="ARBA" id="ARBA00023239"/>
    </source>
</evidence>
<dbReference type="SMART" id="SM01193">
    <property type="entry name" value="Enolase_N"/>
    <property type="match status" value="1"/>
</dbReference>
<dbReference type="PIRSF" id="PIRSF001400">
    <property type="entry name" value="Enolase"/>
    <property type="match status" value="1"/>
</dbReference>
<dbReference type="UniPathway" id="UPA00109">
    <property type="reaction ID" value="UER00187"/>
</dbReference>
<reference evidence="16" key="3">
    <citation type="journal article" date="2014" name="Nature">
        <title>Elephant shark genome provides unique insights into gnathostome evolution.</title>
        <authorList>
            <consortium name="International Elephant Shark Genome Sequencing Consortium"/>
            <person name="Venkatesh B."/>
            <person name="Lee A.P."/>
            <person name="Ravi V."/>
            <person name="Maurya A.K."/>
            <person name="Lian M.M."/>
            <person name="Swann J.B."/>
            <person name="Ohta Y."/>
            <person name="Flajnik M.F."/>
            <person name="Sutoh Y."/>
            <person name="Kasahara M."/>
            <person name="Hoon S."/>
            <person name="Gangu V."/>
            <person name="Roy S.W."/>
            <person name="Irimia M."/>
            <person name="Korzh V."/>
            <person name="Kondrychyn I."/>
            <person name="Lim Z.W."/>
            <person name="Tay B.H."/>
            <person name="Tohari S."/>
            <person name="Kong K.W."/>
            <person name="Ho S."/>
            <person name="Lorente-Galdos B."/>
            <person name="Quilez J."/>
            <person name="Marques-Bonet T."/>
            <person name="Raney B.J."/>
            <person name="Ingham P.W."/>
            <person name="Tay A."/>
            <person name="Hillier L.W."/>
            <person name="Minx P."/>
            <person name="Boehm T."/>
            <person name="Wilson R.K."/>
            <person name="Brenner S."/>
            <person name="Warren W.C."/>
        </authorList>
    </citation>
    <scope>NUCLEOTIDE SEQUENCE [LARGE SCALE GENOMIC DNA]</scope>
</reference>
<dbReference type="PRINTS" id="PR00148">
    <property type="entry name" value="ENOLASE"/>
</dbReference>
<evidence type="ECO:0000313" key="16">
    <source>
        <dbReference type="Proteomes" id="UP000314986"/>
    </source>
</evidence>
<dbReference type="GO" id="GO:0006096">
    <property type="term" value="P:glycolytic process"/>
    <property type="evidence" value="ECO:0007669"/>
    <property type="project" value="UniProtKB-UniPathway"/>
</dbReference>
<dbReference type="Gene3D" id="3.20.20.120">
    <property type="entry name" value="Enolase-like C-terminal domain"/>
    <property type="match status" value="1"/>
</dbReference>
<dbReference type="InterPro" id="IPR020810">
    <property type="entry name" value="Enolase_C"/>
</dbReference>
<dbReference type="Pfam" id="PF03952">
    <property type="entry name" value="Enolase_N"/>
    <property type="match status" value="1"/>
</dbReference>
<keyword evidence="7" id="KW-0456">Lyase</keyword>
<organism evidence="15 16">
    <name type="scientific">Callorhinchus milii</name>
    <name type="common">Ghost shark</name>
    <dbReference type="NCBI Taxonomy" id="7868"/>
    <lineage>
        <taxon>Eukaryota</taxon>
        <taxon>Metazoa</taxon>
        <taxon>Chordata</taxon>
        <taxon>Craniata</taxon>
        <taxon>Vertebrata</taxon>
        <taxon>Chondrichthyes</taxon>
        <taxon>Holocephali</taxon>
        <taxon>Chimaeriformes</taxon>
        <taxon>Callorhinchidae</taxon>
        <taxon>Callorhinchus</taxon>
    </lineage>
</organism>
<dbReference type="SFLD" id="SFLDF00002">
    <property type="entry name" value="enolase"/>
    <property type="match status" value="1"/>
</dbReference>
<feature type="binding site" evidence="11">
    <location>
        <position position="152"/>
    </location>
    <ligand>
        <name>substrate</name>
    </ligand>
</feature>
<evidence type="ECO:0000313" key="15">
    <source>
        <dbReference type="Ensembl" id="ENSCMIP00000004203.1"/>
    </source>
</evidence>
<gene>
    <name evidence="15" type="primary">eno1a</name>
</gene>
<evidence type="ECO:0000259" key="13">
    <source>
        <dbReference type="SMART" id="SM01192"/>
    </source>
</evidence>
<feature type="active site" description="Proton donor" evidence="10">
    <location>
        <position position="195"/>
    </location>
</feature>
<dbReference type="EC" id="4.2.1.11" evidence="3"/>
<reference evidence="15" key="5">
    <citation type="submission" date="2025-09" db="UniProtKB">
        <authorList>
            <consortium name="Ensembl"/>
        </authorList>
    </citation>
    <scope>IDENTIFICATION</scope>
</reference>
<reference evidence="15" key="4">
    <citation type="submission" date="2025-08" db="UniProtKB">
        <authorList>
            <consortium name="Ensembl"/>
        </authorList>
    </citation>
    <scope>IDENTIFICATION</scope>
</reference>
<dbReference type="SUPFAM" id="SSF51604">
    <property type="entry name" value="Enolase C-terminal domain-like"/>
    <property type="match status" value="1"/>
</dbReference>
<evidence type="ECO:0000259" key="14">
    <source>
        <dbReference type="SMART" id="SM01193"/>
    </source>
</evidence>
<evidence type="ECO:0000256" key="2">
    <source>
        <dbReference type="ARBA" id="ARBA00009604"/>
    </source>
</evidence>
<name>A0A4W3GKF4_CALMI</name>
<dbReference type="SUPFAM" id="SSF54826">
    <property type="entry name" value="Enolase N-terminal domain-like"/>
    <property type="match status" value="1"/>
</dbReference>
<dbReference type="GO" id="GO:0000015">
    <property type="term" value="C:phosphopyruvate hydratase complex"/>
    <property type="evidence" value="ECO:0007669"/>
    <property type="project" value="InterPro"/>
</dbReference>
<feature type="active site" description="Proton acceptor" evidence="10">
    <location>
        <position position="328"/>
    </location>
</feature>
<feature type="binding site" evidence="11">
    <location>
        <position position="303"/>
    </location>
    <ligand>
        <name>substrate</name>
    </ligand>
</feature>
<dbReference type="PANTHER" id="PTHR11902">
    <property type="entry name" value="ENOLASE"/>
    <property type="match status" value="1"/>
</dbReference>
<proteinExistence type="inferred from homology"/>
<evidence type="ECO:0000256" key="11">
    <source>
        <dbReference type="PIRSR" id="PIRSR001400-2"/>
    </source>
</evidence>
<comment type="cofactor">
    <cofactor evidence="12">
        <name>Mg(2+)</name>
        <dbReference type="ChEBI" id="CHEBI:18420"/>
    </cofactor>
    <text evidence="12">Mg(2+) is required for catalysis and for stabilizing the dimer.</text>
</comment>
<evidence type="ECO:0000256" key="12">
    <source>
        <dbReference type="PIRSR" id="PIRSR001400-3"/>
    </source>
</evidence>
<dbReference type="FunFam" id="3.20.20.120:FF:000002">
    <property type="entry name" value="Enolase 1"/>
    <property type="match status" value="1"/>
</dbReference>
<evidence type="ECO:0000256" key="5">
    <source>
        <dbReference type="ARBA" id="ARBA00022842"/>
    </source>
</evidence>
<dbReference type="Pfam" id="PF00113">
    <property type="entry name" value="Enolase_C"/>
    <property type="match status" value="1"/>
</dbReference>
<dbReference type="CDD" id="cd03313">
    <property type="entry name" value="enolase"/>
    <property type="match status" value="1"/>
</dbReference>
<dbReference type="Gene3D" id="3.30.390.10">
    <property type="entry name" value="Enolase-like, N-terminal domain"/>
    <property type="match status" value="1"/>
</dbReference>
<feature type="binding site" evidence="11">
    <location>
        <position position="143"/>
    </location>
    <ligand>
        <name>substrate</name>
    </ligand>
</feature>
<sequence>MSILRIHAREILDSRGNPTVEVDLYTGKGLFRAAVPSGASTGIYEALELRDGDKTRYLGKGVLKAVDHINTTIAPGLLKKVGVSKPQITKYGANAILGVSLAVCKAGAAEKGVPLYRHIADLAENQELILPVPAFNVINGGSHAGNKLAMQEFMILPVGAANFKDALRIGAEVYHNLKAVIKDKYGQDAINVGDEGGFAPNILENHEALDLLKNAISKAGYTDKVVIGMDIAASEFFRSGKYDLDFKSPDDPSRYINAHELGELYMGFIQDCPVVSIEDPFDQDDWPAWAAFTAQAGIQVVGDDLTVTNPKRIAQAIEKKACNCLLLKVNQIGSVTESLQACKLAQSNGWGVMVSHRSGETEDTFIADLVVGLCTGQIKTGAPCRSERLAKYNQLLRIEEELGDKAKFAGRNFRNPRAK</sequence>
<dbReference type="Proteomes" id="UP000314986">
    <property type="component" value="Unassembled WGS sequence"/>
</dbReference>
<feature type="binding site" evidence="11">
    <location>
        <position position="379"/>
    </location>
    <ligand>
        <name>substrate</name>
    </ligand>
</feature>
<dbReference type="HAMAP" id="MF_00318">
    <property type="entry name" value="Enolase"/>
    <property type="match status" value="1"/>
</dbReference>
<dbReference type="PROSITE" id="PS00164">
    <property type="entry name" value="ENOLASE"/>
    <property type="match status" value="1"/>
</dbReference>
<evidence type="ECO:0000256" key="10">
    <source>
        <dbReference type="PIRSR" id="PIRSR001400-1"/>
    </source>
</evidence>
<evidence type="ECO:0000256" key="9">
    <source>
        <dbReference type="ARBA" id="ARBA00032132"/>
    </source>
</evidence>
<dbReference type="InterPro" id="IPR000941">
    <property type="entry name" value="Enolase"/>
</dbReference>
<dbReference type="SFLD" id="SFLDG00178">
    <property type="entry name" value="enolase"/>
    <property type="match status" value="1"/>
</dbReference>
<keyword evidence="5 12" id="KW-0460">Magnesium</keyword>
<dbReference type="PANTHER" id="PTHR11902:SF1">
    <property type="entry name" value="ENOLASE"/>
    <property type="match status" value="1"/>
</dbReference>
<dbReference type="GO" id="GO:0004634">
    <property type="term" value="F:phosphopyruvate hydratase activity"/>
    <property type="evidence" value="ECO:0007669"/>
    <property type="project" value="UniProtKB-EC"/>
</dbReference>
<keyword evidence="6" id="KW-0324">Glycolysis</keyword>
<dbReference type="SFLD" id="SFLDS00001">
    <property type="entry name" value="Enolase"/>
    <property type="match status" value="1"/>
</dbReference>
<dbReference type="AlphaFoldDB" id="A0A4W3GKF4"/>
<dbReference type="Ensembl" id="ENSCMIT00000004363.1">
    <property type="protein sequence ID" value="ENSCMIP00000004203.1"/>
    <property type="gene ID" value="ENSCMIG00000002298.1"/>
</dbReference>
<feature type="binding site" evidence="11">
    <location>
        <begin position="355"/>
        <end position="358"/>
    </location>
    <ligand>
        <name>substrate</name>
    </ligand>
</feature>
<dbReference type="InterPro" id="IPR020811">
    <property type="entry name" value="Enolase_N"/>
</dbReference>
<reference evidence="16" key="2">
    <citation type="journal article" date="2007" name="PLoS Biol.">
        <title>Survey sequencing and comparative analysis of the elephant shark (Callorhinchus milii) genome.</title>
        <authorList>
            <person name="Venkatesh B."/>
            <person name="Kirkness E.F."/>
            <person name="Loh Y.H."/>
            <person name="Halpern A.L."/>
            <person name="Lee A.P."/>
            <person name="Johnson J."/>
            <person name="Dandona N."/>
            <person name="Viswanathan L.D."/>
            <person name="Tay A."/>
            <person name="Venter J.C."/>
            <person name="Strausberg R.L."/>
            <person name="Brenner S."/>
        </authorList>
    </citation>
    <scope>NUCLEOTIDE SEQUENCE [LARGE SCALE GENOMIC DNA]</scope>
</reference>
<comment type="similarity">
    <text evidence="2">Belongs to the enolase family.</text>
</comment>
<evidence type="ECO:0000256" key="3">
    <source>
        <dbReference type="ARBA" id="ARBA00012058"/>
    </source>
</evidence>
<dbReference type="NCBIfam" id="TIGR01060">
    <property type="entry name" value="eno"/>
    <property type="match status" value="1"/>
</dbReference>
<feature type="binding site" evidence="12">
    <location>
        <position position="303"/>
    </location>
    <ligand>
        <name>Mg(2+)</name>
        <dbReference type="ChEBI" id="CHEBI:18420"/>
    </ligand>
</feature>
<reference evidence="16" key="1">
    <citation type="journal article" date="2006" name="Science">
        <title>Ancient noncoding elements conserved in the human genome.</title>
        <authorList>
            <person name="Venkatesh B."/>
            <person name="Kirkness E.F."/>
            <person name="Loh Y.H."/>
            <person name="Halpern A.L."/>
            <person name="Lee A.P."/>
            <person name="Johnson J."/>
            <person name="Dandona N."/>
            <person name="Viswanathan L.D."/>
            <person name="Tay A."/>
            <person name="Venter J.C."/>
            <person name="Strausberg R.L."/>
            <person name="Brenner S."/>
        </authorList>
    </citation>
    <scope>NUCLEOTIDE SEQUENCE [LARGE SCALE GENOMIC DNA]</scope>
</reference>
<keyword evidence="16" id="KW-1185">Reference proteome</keyword>
<feature type="domain" description="Enolase C-terminal TIM barrel" evidence="13">
    <location>
        <begin position="127"/>
        <end position="416"/>
    </location>
</feature>
<feature type="binding site" evidence="11">
    <location>
        <position position="278"/>
    </location>
    <ligand>
        <name>substrate</name>
    </ligand>
</feature>
<feature type="domain" description="Enolase N-terminal" evidence="14">
    <location>
        <begin position="3"/>
        <end position="119"/>
    </location>
</feature>
<evidence type="ECO:0000256" key="1">
    <source>
        <dbReference type="ARBA" id="ARBA00005031"/>
    </source>
</evidence>
<dbReference type="InterPro" id="IPR029017">
    <property type="entry name" value="Enolase-like_N"/>
</dbReference>
<dbReference type="InterPro" id="IPR036849">
    <property type="entry name" value="Enolase-like_C_sf"/>
</dbReference>
<dbReference type="SMART" id="SM01192">
    <property type="entry name" value="Enolase_C"/>
    <property type="match status" value="1"/>
</dbReference>
<keyword evidence="12" id="KW-0479">Metal-binding</keyword>
<dbReference type="GeneTree" id="ENSGT00950000182805"/>
<comment type="pathway">
    <text evidence="1">Carbohydrate degradation; glycolysis; pyruvate from D-glyceraldehyde 3-phosphate: step 4/5.</text>
</comment>
<accession>A0A4W3GKF4</accession>
<evidence type="ECO:0000256" key="4">
    <source>
        <dbReference type="ARBA" id="ARBA00017068"/>
    </source>
</evidence>